<dbReference type="SUPFAM" id="SSF53098">
    <property type="entry name" value="Ribonuclease H-like"/>
    <property type="match status" value="1"/>
</dbReference>
<dbReference type="GO" id="GO:0016787">
    <property type="term" value="F:hydrolase activity"/>
    <property type="evidence" value="ECO:0007669"/>
    <property type="project" value="UniProtKB-KW"/>
</dbReference>
<organism evidence="2 3">
    <name type="scientific">Ancylobacter amanitiformis</name>
    <dbReference type="NCBI Taxonomy" id="217069"/>
    <lineage>
        <taxon>Bacteria</taxon>
        <taxon>Pseudomonadati</taxon>
        <taxon>Pseudomonadota</taxon>
        <taxon>Alphaproteobacteria</taxon>
        <taxon>Hyphomicrobiales</taxon>
        <taxon>Xanthobacteraceae</taxon>
        <taxon>Ancylobacter</taxon>
    </lineage>
</organism>
<evidence type="ECO:0000313" key="2">
    <source>
        <dbReference type="EMBL" id="MDQ0510938.1"/>
    </source>
</evidence>
<dbReference type="InterPro" id="IPR036397">
    <property type="entry name" value="RNaseH_sf"/>
</dbReference>
<accession>A0ABU0LQF5</accession>
<feature type="domain" description="Exonuclease" evidence="1">
    <location>
        <begin position="2"/>
        <end position="175"/>
    </location>
</feature>
<keyword evidence="3" id="KW-1185">Reference proteome</keyword>
<proteinExistence type="predicted"/>
<evidence type="ECO:0000313" key="3">
    <source>
        <dbReference type="Proteomes" id="UP001235094"/>
    </source>
</evidence>
<dbReference type="Pfam" id="PF00929">
    <property type="entry name" value="RNase_T"/>
    <property type="match status" value="1"/>
</dbReference>
<name>A0ABU0LQF5_9HYPH</name>
<dbReference type="RefSeq" id="WP_306889654.1">
    <property type="nucleotide sequence ID" value="NZ_JAUSVR010000004.1"/>
</dbReference>
<dbReference type="InterPro" id="IPR012337">
    <property type="entry name" value="RNaseH-like_sf"/>
</dbReference>
<sequence length="239" mass="26804">MIIRCIDFETTGEPTEDVRQAICEVGWCDITVDEQDLEDGFAVPVLGQPKGYLVNPGRPIPPEARAVHHISDRDVVGAPTPDRACMDLASGDIAHYAAHKAEFEQQFFGSTVSWICTYKVALRMWPDLDSHKLQFLRYALDLDIDQALGLPAHRAVPDAYVGGALMARILEEGRVSIHDMVRWSKGPALLPKCTFGEHKGKRWDDVPTKYLVWIVEKSSFKGDVLANAKHHLKNRDAFR</sequence>
<dbReference type="InterPro" id="IPR013520">
    <property type="entry name" value="Ribonucl_H"/>
</dbReference>
<gene>
    <name evidence="2" type="ORF">QOZ99_001826</name>
</gene>
<dbReference type="CDD" id="cd06127">
    <property type="entry name" value="DEDDh"/>
    <property type="match status" value="1"/>
</dbReference>
<comment type="caution">
    <text evidence="2">The sequence shown here is derived from an EMBL/GenBank/DDBJ whole genome shotgun (WGS) entry which is preliminary data.</text>
</comment>
<dbReference type="EC" id="3.1.11.-" evidence="2"/>
<dbReference type="SMART" id="SM00479">
    <property type="entry name" value="EXOIII"/>
    <property type="match status" value="1"/>
</dbReference>
<dbReference type="Gene3D" id="3.30.420.10">
    <property type="entry name" value="Ribonuclease H-like superfamily/Ribonuclease H"/>
    <property type="match status" value="1"/>
</dbReference>
<dbReference type="EMBL" id="JAUSVR010000004">
    <property type="protein sequence ID" value="MDQ0510938.1"/>
    <property type="molecule type" value="Genomic_DNA"/>
</dbReference>
<protein>
    <submittedName>
        <fullName evidence="2">Exodeoxyribonuclease X</fullName>
        <ecNumber evidence="2">3.1.11.-</ecNumber>
    </submittedName>
</protein>
<reference evidence="2 3" key="1">
    <citation type="submission" date="2023-07" db="EMBL/GenBank/DDBJ databases">
        <title>Genomic Encyclopedia of Type Strains, Phase IV (KMG-IV): sequencing the most valuable type-strain genomes for metagenomic binning, comparative biology and taxonomic classification.</title>
        <authorList>
            <person name="Goeker M."/>
        </authorList>
    </citation>
    <scope>NUCLEOTIDE SEQUENCE [LARGE SCALE GENOMIC DNA]</scope>
    <source>
        <strain evidence="2 3">DSM 15561</strain>
    </source>
</reference>
<dbReference type="Proteomes" id="UP001235094">
    <property type="component" value="Unassembled WGS sequence"/>
</dbReference>
<evidence type="ECO:0000259" key="1">
    <source>
        <dbReference type="SMART" id="SM00479"/>
    </source>
</evidence>
<keyword evidence="2" id="KW-0378">Hydrolase</keyword>